<evidence type="ECO:0000313" key="2">
    <source>
        <dbReference type="EMBL" id="PQV62395.1"/>
    </source>
</evidence>
<feature type="transmembrane region" description="Helical" evidence="1">
    <location>
        <begin position="49"/>
        <end position="68"/>
    </location>
</feature>
<accession>A0A2S8SNM1</accession>
<dbReference type="EMBL" id="NIGF01000041">
    <property type="protein sequence ID" value="PQV62395.1"/>
    <property type="molecule type" value="Genomic_DNA"/>
</dbReference>
<protein>
    <submittedName>
        <fullName evidence="2">Uncharacterized protein</fullName>
    </submittedName>
</protein>
<dbReference type="AlphaFoldDB" id="A0A2S8SNM1"/>
<gene>
    <name evidence="2" type="ORF">B1R32_1415</name>
</gene>
<evidence type="ECO:0000256" key="1">
    <source>
        <dbReference type="SAM" id="Phobius"/>
    </source>
</evidence>
<evidence type="ECO:0000313" key="3">
    <source>
        <dbReference type="Proteomes" id="UP000237684"/>
    </source>
</evidence>
<keyword evidence="1" id="KW-0812">Transmembrane</keyword>
<dbReference type="RefSeq" id="WP_106381434.1">
    <property type="nucleotide sequence ID" value="NZ_NIGF01000041.1"/>
</dbReference>
<keyword evidence="1" id="KW-0472">Membrane</keyword>
<organism evidence="2 3">
    <name type="scientific">Abditibacterium utsteinense</name>
    <dbReference type="NCBI Taxonomy" id="1960156"/>
    <lineage>
        <taxon>Bacteria</taxon>
        <taxon>Pseudomonadati</taxon>
        <taxon>Abditibacteriota</taxon>
        <taxon>Abditibacteriia</taxon>
        <taxon>Abditibacteriales</taxon>
        <taxon>Abditibacteriaceae</taxon>
        <taxon>Abditibacterium</taxon>
    </lineage>
</organism>
<keyword evidence="1" id="KW-1133">Transmembrane helix</keyword>
<comment type="caution">
    <text evidence="2">The sequence shown here is derived from an EMBL/GenBank/DDBJ whole genome shotgun (WGS) entry which is preliminary data.</text>
</comment>
<proteinExistence type="predicted"/>
<reference evidence="2 3" key="1">
    <citation type="journal article" date="2018" name="Syst. Appl. Microbiol.">
        <title>Abditibacterium utsteinense sp. nov., the first cultivated member of candidate phylum FBP, isolated from ice-free Antarctic soil samples.</title>
        <authorList>
            <person name="Tahon G."/>
            <person name="Tytgat B."/>
            <person name="Lebbe L."/>
            <person name="Carlier A."/>
            <person name="Willems A."/>
        </authorList>
    </citation>
    <scope>NUCLEOTIDE SEQUENCE [LARGE SCALE GENOMIC DNA]</scope>
    <source>
        <strain evidence="2 3">LMG 29911</strain>
    </source>
</reference>
<dbReference type="Proteomes" id="UP000237684">
    <property type="component" value="Unassembled WGS sequence"/>
</dbReference>
<dbReference type="InParanoid" id="A0A2S8SNM1"/>
<sequence length="198" mass="22536">MSSIIVKRPNLPPGISYRQDLMMAVWILFVAELGLTAHLLVFLDWFKTAPWMLCLPVSLSLAVFLIWLRRFLWLEKQGWWSHSPVSAPALPVRFSGLGYETIFDAVGIHVSSNFGQRKRSLAYDYIVRVDATIRDRSGGRQLLLIESGVVPLEIASIKDNDIMSVVALLGFYAPQTKFCGFLLPMHEGWRPRSFFDFS</sequence>
<keyword evidence="3" id="KW-1185">Reference proteome</keyword>
<name>A0A2S8SNM1_9BACT</name>
<feature type="transmembrane region" description="Helical" evidence="1">
    <location>
        <begin position="21"/>
        <end position="43"/>
    </location>
</feature>